<dbReference type="InterPro" id="IPR037256">
    <property type="entry name" value="ASC_dom_sf"/>
</dbReference>
<dbReference type="InterPro" id="IPR014756">
    <property type="entry name" value="Ig_E-set"/>
</dbReference>
<feature type="compositionally biased region" description="Polar residues" evidence="2">
    <location>
        <begin position="193"/>
        <end position="206"/>
    </location>
</feature>
<dbReference type="SMART" id="SM01010">
    <property type="entry name" value="AMPKBI"/>
    <property type="match status" value="1"/>
</dbReference>
<keyword evidence="5" id="KW-1185">Reference proteome</keyword>
<dbReference type="GO" id="GO:0019901">
    <property type="term" value="F:protein kinase binding"/>
    <property type="evidence" value="ECO:0007669"/>
    <property type="project" value="TreeGrafter"/>
</dbReference>
<dbReference type="Gene3D" id="6.20.250.60">
    <property type="match status" value="1"/>
</dbReference>
<dbReference type="GO" id="GO:0031588">
    <property type="term" value="C:nucleotide-activated protein kinase complex"/>
    <property type="evidence" value="ECO:0007669"/>
    <property type="project" value="TreeGrafter"/>
</dbReference>
<dbReference type="InterPro" id="IPR013783">
    <property type="entry name" value="Ig-like_fold"/>
</dbReference>
<feature type="compositionally biased region" description="Polar residues" evidence="2">
    <location>
        <begin position="1"/>
        <end position="11"/>
    </location>
</feature>
<dbReference type="GO" id="GO:0005634">
    <property type="term" value="C:nucleus"/>
    <property type="evidence" value="ECO:0007669"/>
    <property type="project" value="TreeGrafter"/>
</dbReference>
<evidence type="ECO:0000259" key="3">
    <source>
        <dbReference type="SMART" id="SM01010"/>
    </source>
</evidence>
<dbReference type="SUPFAM" id="SSF160219">
    <property type="entry name" value="AMPKBI-like"/>
    <property type="match status" value="1"/>
</dbReference>
<feature type="region of interest" description="Disordered" evidence="2">
    <location>
        <begin position="1"/>
        <end position="25"/>
    </location>
</feature>
<protein>
    <recommendedName>
        <fullName evidence="3">Association with the SNF1 complex (ASC) domain-containing protein</fullName>
    </recommendedName>
</protein>
<name>A0A6A5CH14_NAEFO</name>
<evidence type="ECO:0000313" key="4">
    <source>
        <dbReference type="EMBL" id="KAF0984575.1"/>
    </source>
</evidence>
<organism evidence="4 5">
    <name type="scientific">Naegleria fowleri</name>
    <name type="common">Brain eating amoeba</name>
    <dbReference type="NCBI Taxonomy" id="5763"/>
    <lineage>
        <taxon>Eukaryota</taxon>
        <taxon>Discoba</taxon>
        <taxon>Heterolobosea</taxon>
        <taxon>Tetramitia</taxon>
        <taxon>Eutetramitia</taxon>
        <taxon>Vahlkampfiidae</taxon>
        <taxon>Naegleria</taxon>
    </lineage>
</organism>
<feature type="compositionally biased region" description="Acidic residues" evidence="2">
    <location>
        <begin position="127"/>
        <end position="146"/>
    </location>
</feature>
<evidence type="ECO:0000313" key="5">
    <source>
        <dbReference type="Proteomes" id="UP000444721"/>
    </source>
</evidence>
<dbReference type="VEuPathDB" id="AmoebaDB:NfTy_001440"/>
<dbReference type="Proteomes" id="UP000444721">
    <property type="component" value="Unassembled WGS sequence"/>
</dbReference>
<feature type="region of interest" description="Disordered" evidence="2">
    <location>
        <begin position="181"/>
        <end position="272"/>
    </location>
</feature>
<reference evidence="4 5" key="1">
    <citation type="journal article" date="2019" name="Sci. Rep.">
        <title>Nanopore sequencing improves the draft genome of the human pathogenic amoeba Naegleria fowleri.</title>
        <authorList>
            <person name="Liechti N."/>
            <person name="Schurch N."/>
            <person name="Bruggmann R."/>
            <person name="Wittwer M."/>
        </authorList>
    </citation>
    <scope>NUCLEOTIDE SEQUENCE [LARGE SCALE GENOMIC DNA]</scope>
    <source>
        <strain evidence="4 5">ATCC 30894</strain>
    </source>
</reference>
<dbReference type="VEuPathDB" id="AmoebaDB:FDP41_000474"/>
<dbReference type="PANTHER" id="PTHR10343">
    <property type="entry name" value="5'-AMP-ACTIVATED PROTEIN KINASE , BETA SUBUNIT"/>
    <property type="match status" value="1"/>
</dbReference>
<feature type="compositionally biased region" description="Low complexity" evidence="2">
    <location>
        <begin position="207"/>
        <end position="218"/>
    </location>
</feature>
<dbReference type="Pfam" id="PF16561">
    <property type="entry name" value="AMPK1_CBM"/>
    <property type="match status" value="1"/>
</dbReference>
<dbReference type="GeneID" id="68107692"/>
<dbReference type="VEuPathDB" id="AmoebaDB:NF0060250"/>
<dbReference type="Gene3D" id="2.60.40.10">
    <property type="entry name" value="Immunoglobulins"/>
    <property type="match status" value="1"/>
</dbReference>
<dbReference type="GO" id="GO:0005737">
    <property type="term" value="C:cytoplasm"/>
    <property type="evidence" value="ECO:0007669"/>
    <property type="project" value="TreeGrafter"/>
</dbReference>
<dbReference type="PANTHER" id="PTHR10343:SF84">
    <property type="entry name" value="5'-AMP-ACTIVATED PROTEIN KINASE SUBUNIT BETA-1"/>
    <property type="match status" value="1"/>
</dbReference>
<dbReference type="Pfam" id="PF04739">
    <property type="entry name" value="AMPKBI"/>
    <property type="match status" value="1"/>
</dbReference>
<accession>A0A6A5CH14</accession>
<dbReference type="InterPro" id="IPR032640">
    <property type="entry name" value="AMPK1_CBM"/>
</dbReference>
<dbReference type="InterPro" id="IPR006828">
    <property type="entry name" value="ASC_dom"/>
</dbReference>
<dbReference type="GO" id="GO:0007165">
    <property type="term" value="P:signal transduction"/>
    <property type="evidence" value="ECO:0007669"/>
    <property type="project" value="TreeGrafter"/>
</dbReference>
<dbReference type="AlphaFoldDB" id="A0A6A5CH14"/>
<dbReference type="EMBL" id="VFQX01000002">
    <property type="protein sequence ID" value="KAF0984575.1"/>
    <property type="molecule type" value="Genomic_DNA"/>
</dbReference>
<dbReference type="CDD" id="cd02859">
    <property type="entry name" value="E_set_AMPKbeta_like_N"/>
    <property type="match status" value="1"/>
</dbReference>
<sequence>MGVTGSKNTATPPHGGVHSPAQTPKDDKFYDNSFIPTAAYHETKVPTMFRWPYGGRKVYIIGSFNNWSEKIPMSYNSEEEAFVVILNVSVGKHFYRFIVDGEYTTDLNSPTEKDEHGYLSNVVEITADEESEEAEEEEEEDEDDDISSSSSSSHHHTHTTSAPIGIGKAHDNNISVVKSHATGVPASSPPRRANTSAPTPYGVSNYQSSHTQPHQTSPTHHHHVDTSHYHSPTVKQHHHSPPTSPQHNSRNDHKTEKGDTSPTKEGESKQYSNTYGYQEEIFPENKKNPPILPPHLRYTPLNSSKKFHHNPGLLPIPLHVTVNHAYFSERDNMNKVGVTQRYKDKFTTVVLYKPKHTELKKYQNITTN</sequence>
<gene>
    <name evidence="4" type="ORF">FDP41_000474</name>
</gene>
<dbReference type="RefSeq" id="XP_044569288.1">
    <property type="nucleotide sequence ID" value="XM_044708186.1"/>
</dbReference>
<dbReference type="InterPro" id="IPR050827">
    <property type="entry name" value="CRP1_MDG1_kinase"/>
</dbReference>
<proteinExistence type="inferred from homology"/>
<dbReference type="OrthoDB" id="531008at2759"/>
<feature type="domain" description="Association with the SNF1 complex (ASC)" evidence="3">
    <location>
        <begin position="262"/>
        <end position="355"/>
    </location>
</feature>
<dbReference type="SUPFAM" id="SSF81296">
    <property type="entry name" value="E set domains"/>
    <property type="match status" value="1"/>
</dbReference>
<comment type="caution">
    <text evidence="4">The sequence shown here is derived from an EMBL/GenBank/DDBJ whole genome shotgun (WGS) entry which is preliminary data.</text>
</comment>
<comment type="similarity">
    <text evidence="1">Belongs to the 5'-AMP-activated protein kinase beta subunit family.</text>
</comment>
<feature type="compositionally biased region" description="Basic and acidic residues" evidence="2">
    <location>
        <begin position="249"/>
        <end position="268"/>
    </location>
</feature>
<feature type="region of interest" description="Disordered" evidence="2">
    <location>
        <begin position="127"/>
        <end position="168"/>
    </location>
</feature>
<evidence type="ECO:0000256" key="2">
    <source>
        <dbReference type="SAM" id="MobiDB-lite"/>
    </source>
</evidence>
<evidence type="ECO:0000256" key="1">
    <source>
        <dbReference type="ARBA" id="ARBA00010926"/>
    </source>
</evidence>